<keyword evidence="2" id="KW-1185">Reference proteome</keyword>
<dbReference type="AlphaFoldDB" id="W4HFJ9"/>
<name>W4HFJ9_9RHOB</name>
<comment type="caution">
    <text evidence="1">The sequence shown here is derived from an EMBL/GenBank/DDBJ whole genome shotgun (WGS) entry which is preliminary data.</text>
</comment>
<dbReference type="EMBL" id="AQQW01000021">
    <property type="protein sequence ID" value="ETW10906.1"/>
    <property type="molecule type" value="Genomic_DNA"/>
</dbReference>
<accession>W4HFJ9</accession>
<protein>
    <submittedName>
        <fullName evidence="1">Uncharacterized protein</fullName>
    </submittedName>
</protein>
<evidence type="ECO:0000313" key="2">
    <source>
        <dbReference type="Proteomes" id="UP000019063"/>
    </source>
</evidence>
<proteinExistence type="predicted"/>
<gene>
    <name evidence="1" type="ORF">ATO8_19954</name>
</gene>
<sequence length="81" mass="8941">MRSNEELQALADDFTFPVNLTSTGDVVTDDGVVLGTWRERDDDGLYLYEFFPEGATEPAIASVWKGHLALEVRDLHEAGGL</sequence>
<organism evidence="1 2">
    <name type="scientific">Roseivivax marinus</name>
    <dbReference type="NCBI Taxonomy" id="1379903"/>
    <lineage>
        <taxon>Bacteria</taxon>
        <taxon>Pseudomonadati</taxon>
        <taxon>Pseudomonadota</taxon>
        <taxon>Alphaproteobacteria</taxon>
        <taxon>Rhodobacterales</taxon>
        <taxon>Roseobacteraceae</taxon>
        <taxon>Roseivivax</taxon>
    </lineage>
</organism>
<evidence type="ECO:0000313" key="1">
    <source>
        <dbReference type="EMBL" id="ETW10906.1"/>
    </source>
</evidence>
<dbReference type="Proteomes" id="UP000019063">
    <property type="component" value="Unassembled WGS sequence"/>
</dbReference>
<dbReference type="RefSeq" id="WP_043847175.1">
    <property type="nucleotide sequence ID" value="NZ_AQQW01000021.1"/>
</dbReference>
<reference evidence="1 2" key="1">
    <citation type="journal article" date="2014" name="Antonie Van Leeuwenhoek">
        <title>Roseivivax atlanticus sp. nov., isolated from surface seawater of the Atlantic Ocean.</title>
        <authorList>
            <person name="Li G."/>
            <person name="Lai Q."/>
            <person name="Liu X."/>
            <person name="Sun F."/>
            <person name="Shao Z."/>
        </authorList>
    </citation>
    <scope>NUCLEOTIDE SEQUENCE [LARGE SCALE GENOMIC DNA]</scope>
    <source>
        <strain evidence="1 2">22II-s10s</strain>
    </source>
</reference>